<name>A0A445KG16_GLYSO</name>
<dbReference type="Gramene" id="XM_028382393.1">
    <property type="protein sequence ID" value="XP_028238194.1"/>
    <property type="gene ID" value="LOC114417254"/>
</dbReference>
<evidence type="ECO:0008006" key="4">
    <source>
        <dbReference type="Google" id="ProtNLM"/>
    </source>
</evidence>
<gene>
    <name evidence="2" type="ORF">D0Y65_016191</name>
</gene>
<keyword evidence="1" id="KW-0472">Membrane</keyword>
<dbReference type="InterPro" id="IPR056894">
    <property type="entry name" value="AtTam38"/>
</dbReference>
<organism evidence="2 3">
    <name type="scientific">Glycine soja</name>
    <name type="common">Wild soybean</name>
    <dbReference type="NCBI Taxonomy" id="3848"/>
    <lineage>
        <taxon>Eukaryota</taxon>
        <taxon>Viridiplantae</taxon>
        <taxon>Streptophyta</taxon>
        <taxon>Embryophyta</taxon>
        <taxon>Tracheophyta</taxon>
        <taxon>Spermatophyta</taxon>
        <taxon>Magnoliopsida</taxon>
        <taxon>eudicotyledons</taxon>
        <taxon>Gunneridae</taxon>
        <taxon>Pentapetalae</taxon>
        <taxon>rosids</taxon>
        <taxon>fabids</taxon>
        <taxon>Fabales</taxon>
        <taxon>Fabaceae</taxon>
        <taxon>Papilionoideae</taxon>
        <taxon>50 kb inversion clade</taxon>
        <taxon>NPAAA clade</taxon>
        <taxon>indigoferoid/millettioid clade</taxon>
        <taxon>Phaseoleae</taxon>
        <taxon>Glycine</taxon>
        <taxon>Glycine subgen. Soja</taxon>
    </lineage>
</organism>
<feature type="transmembrane region" description="Helical" evidence="1">
    <location>
        <begin position="309"/>
        <end position="329"/>
    </location>
</feature>
<keyword evidence="1" id="KW-0812">Transmembrane</keyword>
<keyword evidence="1" id="KW-1133">Transmembrane helix</keyword>
<evidence type="ECO:0000313" key="3">
    <source>
        <dbReference type="Proteomes" id="UP000289340"/>
    </source>
</evidence>
<evidence type="ECO:0000256" key="1">
    <source>
        <dbReference type="SAM" id="Phobius"/>
    </source>
</evidence>
<protein>
    <recommendedName>
        <fullName evidence="4">Embryo defective 1923</fullName>
    </recommendedName>
</protein>
<feature type="transmembrane region" description="Helical" evidence="1">
    <location>
        <begin position="257"/>
        <end position="289"/>
    </location>
</feature>
<proteinExistence type="predicted"/>
<feature type="transmembrane region" description="Helical" evidence="1">
    <location>
        <begin position="181"/>
        <end position="200"/>
    </location>
</feature>
<dbReference type="Proteomes" id="UP000289340">
    <property type="component" value="Chromosome 6"/>
</dbReference>
<dbReference type="Pfam" id="PF25114">
    <property type="entry name" value="AtTam38"/>
    <property type="match status" value="1"/>
</dbReference>
<feature type="transmembrane region" description="Helical" evidence="1">
    <location>
        <begin position="220"/>
        <end position="245"/>
    </location>
</feature>
<sequence length="339" mass="37926">MSTTTIPSSLLSPSLSSFKLSFPSTKLQPLSPQFRCNRIGFSFSSPTFSPWKRFAVNDNNKESDNGDVLTGLDEVEKEARGNSTMPERFRYLAKEVPSLPVRWPWLVVLAFMVYAWRAVLFELSNWKNGAFAIVRFLGYLLKYAFAVVYQFIGSPITFSIRCIEDLFYTVRASYSWIIHNAPVPDLTIIIMLASIVLAIGEATVPNSINDQHNVLTVSGLIGYAAVRGYISELFFWTILLGVYAFSKFVKKRDDVSAAMPVAAVLAGVGEPWVRALVIISYTALAIYQYSKTSTGGKEVGEVETRQMRLPIPLLLASFAIGLRVAAKWVGYRHLTWMSR</sequence>
<dbReference type="AlphaFoldDB" id="A0A445KG16"/>
<feature type="transmembrane region" description="Helical" evidence="1">
    <location>
        <begin position="103"/>
        <end position="120"/>
    </location>
</feature>
<feature type="transmembrane region" description="Helical" evidence="1">
    <location>
        <begin position="140"/>
        <end position="160"/>
    </location>
</feature>
<reference evidence="2 3" key="1">
    <citation type="submission" date="2018-09" db="EMBL/GenBank/DDBJ databases">
        <title>A high-quality reference genome of wild soybean provides a powerful tool to mine soybean genomes.</title>
        <authorList>
            <person name="Xie M."/>
            <person name="Chung C.Y.L."/>
            <person name="Li M.-W."/>
            <person name="Wong F.-L."/>
            <person name="Chan T.-F."/>
            <person name="Lam H.-M."/>
        </authorList>
    </citation>
    <scope>NUCLEOTIDE SEQUENCE [LARGE SCALE GENOMIC DNA]</scope>
    <source>
        <strain evidence="3">cv. W05</strain>
        <tissue evidence="2">Hypocotyl of etiolated seedlings</tissue>
    </source>
</reference>
<dbReference type="EMBL" id="QZWG01000006">
    <property type="protein sequence ID" value="RZC09748.1"/>
    <property type="molecule type" value="Genomic_DNA"/>
</dbReference>
<keyword evidence="3" id="KW-1185">Reference proteome</keyword>
<evidence type="ECO:0000313" key="2">
    <source>
        <dbReference type="EMBL" id="RZC09748.1"/>
    </source>
</evidence>
<comment type="caution">
    <text evidence="2">The sequence shown here is derived from an EMBL/GenBank/DDBJ whole genome shotgun (WGS) entry which is preliminary data.</text>
</comment>
<accession>A0A445KG16</accession>